<dbReference type="InterPro" id="IPR036584">
    <property type="entry name" value="FliS_sf"/>
</dbReference>
<proteinExistence type="inferred from homology"/>
<comment type="similarity">
    <text evidence="2">Belongs to the FliS family.</text>
</comment>
<dbReference type="RefSeq" id="WP_310301005.1">
    <property type="nucleotide sequence ID" value="NZ_BAAAPS010000008.1"/>
</dbReference>
<keyword evidence="6" id="KW-0966">Cell projection</keyword>
<keyword evidence="7" id="KW-1185">Reference proteome</keyword>
<dbReference type="SUPFAM" id="SSF101116">
    <property type="entry name" value="Flagellar export chaperone FliS"/>
    <property type="match status" value="1"/>
</dbReference>
<dbReference type="CDD" id="cd16098">
    <property type="entry name" value="FliS"/>
    <property type="match status" value="1"/>
</dbReference>
<accession>A0ABU2BTV9</accession>
<sequence length="128" mass="13872">MYQAQNARNAYVENAVATASPARLLVMLCDRLVLDVQRGLDAQRAGQVQESHNQLIHAQEILVHLRGTLDVEAWDGGPGLASLYDWLHAQLVQANLKKDPAITEGCLSLVTDLADTWRAAALQAAATS</sequence>
<evidence type="ECO:0000256" key="4">
    <source>
        <dbReference type="ARBA" id="ARBA00022795"/>
    </source>
</evidence>
<comment type="caution">
    <text evidence="6">The sequence shown here is derived from an EMBL/GenBank/DDBJ whole genome shotgun (WGS) entry which is preliminary data.</text>
</comment>
<keyword evidence="6" id="KW-0969">Cilium</keyword>
<dbReference type="PANTHER" id="PTHR34773:SF1">
    <property type="entry name" value="FLAGELLAR SECRETION CHAPERONE FLIS"/>
    <property type="match status" value="1"/>
</dbReference>
<evidence type="ECO:0000256" key="3">
    <source>
        <dbReference type="ARBA" id="ARBA00022490"/>
    </source>
</evidence>
<comment type="subcellular location">
    <subcellularLocation>
        <location evidence="1">Cytoplasm</location>
        <location evidence="1">Cytosol</location>
    </subcellularLocation>
</comment>
<protein>
    <submittedName>
        <fullName evidence="6">Flagellar protein FliS</fullName>
    </submittedName>
</protein>
<dbReference type="EMBL" id="JAVDYG010000001">
    <property type="protein sequence ID" value="MDR7362060.1"/>
    <property type="molecule type" value="Genomic_DNA"/>
</dbReference>
<gene>
    <name evidence="6" type="ORF">J2S63_001613</name>
</gene>
<dbReference type="NCBIfam" id="TIGR00208">
    <property type="entry name" value="fliS"/>
    <property type="match status" value="1"/>
</dbReference>
<keyword evidence="6" id="KW-0282">Flagellum</keyword>
<reference evidence="6 7" key="1">
    <citation type="submission" date="2023-07" db="EMBL/GenBank/DDBJ databases">
        <title>Sequencing the genomes of 1000 actinobacteria strains.</title>
        <authorList>
            <person name="Klenk H.-P."/>
        </authorList>
    </citation>
    <scope>NUCLEOTIDE SEQUENCE [LARGE SCALE GENOMIC DNA]</scope>
    <source>
        <strain evidence="6 7">DSM 19426</strain>
    </source>
</reference>
<dbReference type="Gene3D" id="1.20.120.340">
    <property type="entry name" value="Flagellar protein FliS"/>
    <property type="match status" value="1"/>
</dbReference>
<keyword evidence="5" id="KW-0143">Chaperone</keyword>
<name>A0ABU2BTV9_9ACTN</name>
<evidence type="ECO:0000313" key="7">
    <source>
        <dbReference type="Proteomes" id="UP001183648"/>
    </source>
</evidence>
<evidence type="ECO:0000256" key="5">
    <source>
        <dbReference type="ARBA" id="ARBA00023186"/>
    </source>
</evidence>
<evidence type="ECO:0000313" key="6">
    <source>
        <dbReference type="EMBL" id="MDR7362060.1"/>
    </source>
</evidence>
<keyword evidence="3" id="KW-0963">Cytoplasm</keyword>
<organism evidence="6 7">
    <name type="scientific">Nocardioides marmoribigeumensis</name>
    <dbReference type="NCBI Taxonomy" id="433649"/>
    <lineage>
        <taxon>Bacteria</taxon>
        <taxon>Bacillati</taxon>
        <taxon>Actinomycetota</taxon>
        <taxon>Actinomycetes</taxon>
        <taxon>Propionibacteriales</taxon>
        <taxon>Nocardioidaceae</taxon>
        <taxon>Nocardioides</taxon>
    </lineage>
</organism>
<keyword evidence="4" id="KW-1005">Bacterial flagellum biogenesis</keyword>
<dbReference type="Proteomes" id="UP001183648">
    <property type="component" value="Unassembled WGS sequence"/>
</dbReference>
<evidence type="ECO:0000256" key="1">
    <source>
        <dbReference type="ARBA" id="ARBA00004514"/>
    </source>
</evidence>
<dbReference type="Pfam" id="PF02561">
    <property type="entry name" value="FliS"/>
    <property type="match status" value="1"/>
</dbReference>
<dbReference type="PANTHER" id="PTHR34773">
    <property type="entry name" value="FLAGELLAR SECRETION CHAPERONE FLIS"/>
    <property type="match status" value="1"/>
</dbReference>
<dbReference type="InterPro" id="IPR003713">
    <property type="entry name" value="FliS"/>
</dbReference>
<evidence type="ECO:0000256" key="2">
    <source>
        <dbReference type="ARBA" id="ARBA00008787"/>
    </source>
</evidence>